<dbReference type="EMBL" id="JBHSKX010000001">
    <property type="protein sequence ID" value="MFC5365914.1"/>
    <property type="molecule type" value="Genomic_DNA"/>
</dbReference>
<gene>
    <name evidence="2" type="ORF">ACFPJ5_03125</name>
</gene>
<evidence type="ECO:0000313" key="3">
    <source>
        <dbReference type="Proteomes" id="UP001596201"/>
    </source>
</evidence>
<proteinExistence type="predicted"/>
<dbReference type="RefSeq" id="WP_227228752.1">
    <property type="nucleotide sequence ID" value="NZ_JAJCVJ010000001.1"/>
</dbReference>
<feature type="transmembrane region" description="Helical" evidence="1">
    <location>
        <begin position="12"/>
        <end position="32"/>
    </location>
</feature>
<keyword evidence="1" id="KW-1133">Transmembrane helix</keyword>
<name>A0ABD5R7I7_9EURY</name>
<accession>A0ABD5R7I7</accession>
<comment type="caution">
    <text evidence="2">The sequence shown here is derived from an EMBL/GenBank/DDBJ whole genome shotgun (WGS) entry which is preliminary data.</text>
</comment>
<evidence type="ECO:0000256" key="1">
    <source>
        <dbReference type="SAM" id="Phobius"/>
    </source>
</evidence>
<keyword evidence="3" id="KW-1185">Reference proteome</keyword>
<feature type="transmembrane region" description="Helical" evidence="1">
    <location>
        <begin position="70"/>
        <end position="92"/>
    </location>
</feature>
<feature type="transmembrane region" description="Helical" evidence="1">
    <location>
        <begin position="38"/>
        <end position="58"/>
    </location>
</feature>
<reference evidence="2 3" key="1">
    <citation type="journal article" date="2019" name="Int. J. Syst. Evol. Microbiol.">
        <title>The Global Catalogue of Microorganisms (GCM) 10K type strain sequencing project: providing services to taxonomists for standard genome sequencing and annotation.</title>
        <authorList>
            <consortium name="The Broad Institute Genomics Platform"/>
            <consortium name="The Broad Institute Genome Sequencing Center for Infectious Disease"/>
            <person name="Wu L."/>
            <person name="Ma J."/>
        </authorList>
    </citation>
    <scope>NUCLEOTIDE SEQUENCE [LARGE SCALE GENOMIC DNA]</scope>
    <source>
        <strain evidence="2 3">CGMCC 1.12237</strain>
    </source>
</reference>
<keyword evidence="1" id="KW-0812">Transmembrane</keyword>
<dbReference type="Proteomes" id="UP001596201">
    <property type="component" value="Unassembled WGS sequence"/>
</dbReference>
<sequence>MSEPTTRRYPVGSGLLAGVLLGGLLGLVAWWLSGRVVFGLLLTVAVRTALGVTFERSLPTRPQTPTERLVVLLALLAGLLVFLSVLVGVGLLD</sequence>
<protein>
    <submittedName>
        <fullName evidence="2">Uncharacterized protein</fullName>
    </submittedName>
</protein>
<keyword evidence="1" id="KW-0472">Membrane</keyword>
<dbReference type="AlphaFoldDB" id="A0ABD5R7I7"/>
<organism evidence="2 3">
    <name type="scientific">Salinirubrum litoreum</name>
    <dbReference type="NCBI Taxonomy" id="1126234"/>
    <lineage>
        <taxon>Archaea</taxon>
        <taxon>Methanobacteriati</taxon>
        <taxon>Methanobacteriota</taxon>
        <taxon>Stenosarchaea group</taxon>
        <taxon>Halobacteria</taxon>
        <taxon>Halobacteriales</taxon>
        <taxon>Haloferacaceae</taxon>
        <taxon>Salinirubrum</taxon>
    </lineage>
</organism>
<evidence type="ECO:0000313" key="2">
    <source>
        <dbReference type="EMBL" id="MFC5365914.1"/>
    </source>
</evidence>